<keyword evidence="3" id="KW-0804">Transcription</keyword>
<dbReference type="PROSITE" id="PS00041">
    <property type="entry name" value="HTH_ARAC_FAMILY_1"/>
    <property type="match status" value="1"/>
</dbReference>
<dbReference type="SUPFAM" id="SSF46689">
    <property type="entry name" value="Homeodomain-like"/>
    <property type="match status" value="2"/>
</dbReference>
<dbReference type="InterPro" id="IPR050204">
    <property type="entry name" value="AraC_XylS_family_regulators"/>
</dbReference>
<evidence type="ECO:0000259" key="4">
    <source>
        <dbReference type="PROSITE" id="PS01124"/>
    </source>
</evidence>
<dbReference type="Pfam" id="PF12833">
    <property type="entry name" value="HTH_18"/>
    <property type="match status" value="1"/>
</dbReference>
<dbReference type="RefSeq" id="WP_171376132.1">
    <property type="nucleotide sequence ID" value="NZ_JABFCN010000009.1"/>
</dbReference>
<keyword evidence="6" id="KW-1185">Reference proteome</keyword>
<gene>
    <name evidence="5" type="ORF">G9X64_05750</name>
</gene>
<dbReference type="AlphaFoldDB" id="A0A7Y3S2W3"/>
<evidence type="ECO:0000256" key="2">
    <source>
        <dbReference type="ARBA" id="ARBA00023125"/>
    </source>
</evidence>
<dbReference type="InterPro" id="IPR032783">
    <property type="entry name" value="AraC_lig"/>
</dbReference>
<dbReference type="InterPro" id="IPR018060">
    <property type="entry name" value="HTH_AraC"/>
</dbReference>
<dbReference type="InterPro" id="IPR009057">
    <property type="entry name" value="Homeodomain-like_sf"/>
</dbReference>
<accession>A0A7Y3S2W3</accession>
<dbReference type="EMBL" id="JABFCN010000009">
    <property type="protein sequence ID" value="NNU35992.1"/>
    <property type="molecule type" value="Genomic_DNA"/>
</dbReference>
<keyword evidence="2" id="KW-0238">DNA-binding</keyword>
<dbReference type="GO" id="GO:0003700">
    <property type="term" value="F:DNA-binding transcription factor activity"/>
    <property type="evidence" value="ECO:0007669"/>
    <property type="project" value="InterPro"/>
</dbReference>
<dbReference type="Pfam" id="PF12852">
    <property type="entry name" value="Cupin_6"/>
    <property type="match status" value="1"/>
</dbReference>
<proteinExistence type="predicted"/>
<sequence>MDPLSDVLSLLKPHAYVSSGFDAGGDWAVQFGDQHKLIKCYAVVSGDCWLTVDGVADPVRLVAGDCFVLPTGRPFRLGSSIDGGAVGAGEIFPAARRGGVVTLNGGGGLFLVGSRFGVRGNQADMLLGMLPPIVHIHEQPEQAALRWSVEQMMKELREEQPGNALVAQHLAHMMLVQALRVHLDTGGGDRVGWFFSLADKQLGAAIKAIHAEPAYQWTLQELGTIAGMSRSTFALRFKERVGEPPMQYVARWRMLLACERLENSSDPVATVAAWLGYESESAFSTAFKRVMGCSPRQYGRWRKVEPETRSVAASLLSHERRPDTDNESRRIQHKIAVAAAGGRLALDQRPAGSANS</sequence>
<dbReference type="PANTHER" id="PTHR46796">
    <property type="entry name" value="HTH-TYPE TRANSCRIPTIONAL ACTIVATOR RHAS-RELATED"/>
    <property type="match status" value="1"/>
</dbReference>
<dbReference type="GO" id="GO:0043565">
    <property type="term" value="F:sequence-specific DNA binding"/>
    <property type="evidence" value="ECO:0007669"/>
    <property type="project" value="InterPro"/>
</dbReference>
<keyword evidence="1" id="KW-0805">Transcription regulation</keyword>
<feature type="domain" description="HTH araC/xylS-type" evidence="4">
    <location>
        <begin position="203"/>
        <end position="301"/>
    </location>
</feature>
<evidence type="ECO:0000256" key="1">
    <source>
        <dbReference type="ARBA" id="ARBA00023015"/>
    </source>
</evidence>
<protein>
    <submittedName>
        <fullName evidence="5">AraC family transcriptional regulator</fullName>
    </submittedName>
</protein>
<dbReference type="SMART" id="SM00342">
    <property type="entry name" value="HTH_ARAC"/>
    <property type="match status" value="1"/>
</dbReference>
<evidence type="ECO:0000256" key="3">
    <source>
        <dbReference type="ARBA" id="ARBA00023163"/>
    </source>
</evidence>
<name>A0A7Y3S2W3_9HYPH</name>
<reference evidence="5 6" key="1">
    <citation type="submission" date="2020-02" db="EMBL/GenBank/DDBJ databases">
        <authorList>
            <person name="Sun Q."/>
        </authorList>
    </citation>
    <scope>NUCLEOTIDE SEQUENCE [LARGE SCALE GENOMIC DNA]</scope>
    <source>
        <strain evidence="5 6">CCBAU 03386</strain>
    </source>
</reference>
<dbReference type="PROSITE" id="PS01124">
    <property type="entry name" value="HTH_ARAC_FAMILY_2"/>
    <property type="match status" value="1"/>
</dbReference>
<organism evidence="5 6">
    <name type="scientific">Rhizobium sophorae</name>
    <dbReference type="NCBI Taxonomy" id="1535242"/>
    <lineage>
        <taxon>Bacteria</taxon>
        <taxon>Pseudomonadati</taxon>
        <taxon>Pseudomonadota</taxon>
        <taxon>Alphaproteobacteria</taxon>
        <taxon>Hyphomicrobiales</taxon>
        <taxon>Rhizobiaceae</taxon>
        <taxon>Rhizobium/Agrobacterium group</taxon>
        <taxon>Rhizobium</taxon>
    </lineage>
</organism>
<dbReference type="Proteomes" id="UP000519972">
    <property type="component" value="Unassembled WGS sequence"/>
</dbReference>
<dbReference type="InterPro" id="IPR018062">
    <property type="entry name" value="HTH_AraC-typ_CS"/>
</dbReference>
<evidence type="ECO:0000313" key="5">
    <source>
        <dbReference type="EMBL" id="NNU35992.1"/>
    </source>
</evidence>
<dbReference type="PANTHER" id="PTHR46796:SF7">
    <property type="entry name" value="ARAC FAMILY TRANSCRIPTIONAL REGULATOR"/>
    <property type="match status" value="1"/>
</dbReference>
<evidence type="ECO:0000313" key="6">
    <source>
        <dbReference type="Proteomes" id="UP000519972"/>
    </source>
</evidence>
<comment type="caution">
    <text evidence="5">The sequence shown here is derived from an EMBL/GenBank/DDBJ whole genome shotgun (WGS) entry which is preliminary data.</text>
</comment>
<dbReference type="Gene3D" id="1.10.10.60">
    <property type="entry name" value="Homeodomain-like"/>
    <property type="match status" value="2"/>
</dbReference>